<dbReference type="SMART" id="SM00028">
    <property type="entry name" value="TPR"/>
    <property type="match status" value="3"/>
</dbReference>
<keyword evidence="3" id="KW-1185">Reference proteome</keyword>
<organism evidence="2 3">
    <name type="scientific">Legionella cardiaca</name>
    <dbReference type="NCBI Taxonomy" id="1071983"/>
    <lineage>
        <taxon>Bacteria</taxon>
        <taxon>Pseudomonadati</taxon>
        <taxon>Pseudomonadota</taxon>
        <taxon>Gammaproteobacteria</taxon>
        <taxon>Legionellales</taxon>
        <taxon>Legionellaceae</taxon>
        <taxon>Legionella</taxon>
    </lineage>
</organism>
<evidence type="ECO:0000313" key="3">
    <source>
        <dbReference type="Proteomes" id="UP001222087"/>
    </source>
</evidence>
<proteinExistence type="predicted"/>
<dbReference type="Gene3D" id="3.50.50.60">
    <property type="entry name" value="FAD/NAD(P)-binding domain"/>
    <property type="match status" value="1"/>
</dbReference>
<dbReference type="PROSITE" id="PS50005">
    <property type="entry name" value="TPR"/>
    <property type="match status" value="1"/>
</dbReference>
<reference evidence="2 3" key="1">
    <citation type="submission" date="2023-02" db="EMBL/GenBank/DDBJ databases">
        <title>Genome Sequence of L. cardiaca H63T.</title>
        <authorList>
            <person name="Lopez A.E."/>
            <person name="Cianciotto N.P."/>
        </authorList>
    </citation>
    <scope>NUCLEOTIDE SEQUENCE [LARGE SCALE GENOMIC DNA]</scope>
    <source>
        <strain evidence="2 3">H63</strain>
    </source>
</reference>
<dbReference type="InterPro" id="IPR011990">
    <property type="entry name" value="TPR-like_helical_dom_sf"/>
</dbReference>
<dbReference type="EMBL" id="CP119078">
    <property type="protein sequence ID" value="WED44454.1"/>
    <property type="molecule type" value="Genomic_DNA"/>
</dbReference>
<evidence type="ECO:0000256" key="1">
    <source>
        <dbReference type="PROSITE-ProRule" id="PRU00339"/>
    </source>
</evidence>
<keyword evidence="1" id="KW-0802">TPR repeat</keyword>
<accession>A0ABY8AXI1</accession>
<dbReference type="InterPro" id="IPR019734">
    <property type="entry name" value="TPR_rpt"/>
</dbReference>
<dbReference type="SUPFAM" id="SSF48452">
    <property type="entry name" value="TPR-like"/>
    <property type="match status" value="1"/>
</dbReference>
<evidence type="ECO:0008006" key="4">
    <source>
        <dbReference type="Google" id="ProtNLM"/>
    </source>
</evidence>
<dbReference type="Proteomes" id="UP001222087">
    <property type="component" value="Chromosome"/>
</dbReference>
<evidence type="ECO:0000313" key="2">
    <source>
        <dbReference type="EMBL" id="WED44454.1"/>
    </source>
</evidence>
<dbReference type="Gene3D" id="1.25.40.10">
    <property type="entry name" value="Tetratricopeptide repeat domain"/>
    <property type="match status" value="2"/>
</dbReference>
<dbReference type="SUPFAM" id="SSF51905">
    <property type="entry name" value="FAD/NAD(P)-binding domain"/>
    <property type="match status" value="1"/>
</dbReference>
<name>A0ABY8AXI1_9GAMM</name>
<gene>
    <name evidence="2" type="ORF">PXX05_06630</name>
</gene>
<protein>
    <recommendedName>
        <fullName evidence="4">4-hydroxybenzoate 3-monooxygenase</fullName>
    </recommendedName>
</protein>
<sequence length="755" mass="85737">MSTVIIGAGPSGLYTAIKLKLAGVKDIVVIDPRAGEYVRPGHINHSVFKKAEKGLGVPLIFDEKKTTHIKDIERTLYSYAKSLGITFENASFLRFDNKSKAVVISKGNNVQTLTCDYVFDCTGSKRELVNKINEEAKDTTMKPFQLSPISSEVVVKNHLLAYVKMDAKNAKKADLIEFNDEFGLSGKTPLEFAKAMERLRGYGWRELGFPCCYNIHFEKDKVCFYTEAPDNLLAEQRAEWLQTVLECLTGDSAISFELLPPSKKYKSKPRLTSFQVDPKQLDHFFYKVGDDFCLIALGDAQIEPNYFLAHGLEGGFKRIDILMNFLTISNGEIVQFDGVGYEENMGKALEKHRSAIAEHYHERKKYFRRWLRDAKTYYELACSMQPELAVLQERLKEINILIAYQDAVDTLQNSLLEGNFTAAAFRETLRKVKEAFSTAKRELSSTYELEQLDAQSRLTNLPLYFKALGNQRYQKNEFDLALVAYKEALNLYEHEARDRQEIIKLYSNMILTYRKLHQGKEALELAEQVLITDLDSSLKFKKKIIFNTLKTFIASLSAMSGADGKKFTRKAAIFYLKHKEFIDKNLSPHLKAELKKIRDTLGGYNELRQEGISYFSKGESTMALKKYKDALLAHSLSSPSPDNPIAAELIANIVVLYRKLDRISKAFFIATPVLMNSQLATVSKKKILFNLIKGAVNKIQENYADAATLIKETKAVCDSHHAFIEKELATGLKDELAFIDSLTQKNMKLITQNLY</sequence>
<feature type="repeat" description="TPR" evidence="1">
    <location>
        <begin position="462"/>
        <end position="495"/>
    </location>
</feature>
<dbReference type="InterPro" id="IPR036188">
    <property type="entry name" value="FAD/NAD-bd_sf"/>
</dbReference>
<dbReference type="RefSeq" id="WP_275090272.1">
    <property type="nucleotide sequence ID" value="NZ_CP119078.1"/>
</dbReference>